<organism evidence="10 11">
    <name type="scientific">Rubrivirga litoralis</name>
    <dbReference type="NCBI Taxonomy" id="3075598"/>
    <lineage>
        <taxon>Bacteria</taxon>
        <taxon>Pseudomonadati</taxon>
        <taxon>Rhodothermota</taxon>
        <taxon>Rhodothermia</taxon>
        <taxon>Rhodothermales</taxon>
        <taxon>Rubricoccaceae</taxon>
        <taxon>Rubrivirga</taxon>
    </lineage>
</organism>
<dbReference type="InterPro" id="IPR003856">
    <property type="entry name" value="LPS_length_determ_N"/>
</dbReference>
<evidence type="ECO:0000256" key="4">
    <source>
        <dbReference type="ARBA" id="ARBA00022989"/>
    </source>
</evidence>
<evidence type="ECO:0000313" key="10">
    <source>
        <dbReference type="EMBL" id="MDT0633176.1"/>
    </source>
</evidence>
<keyword evidence="4 8" id="KW-1133">Transmembrane helix</keyword>
<keyword evidence="6" id="KW-0175">Coiled coil</keyword>
<feature type="coiled-coil region" evidence="6">
    <location>
        <begin position="220"/>
        <end position="277"/>
    </location>
</feature>
<feature type="region of interest" description="Disordered" evidence="7">
    <location>
        <begin position="1"/>
        <end position="25"/>
    </location>
</feature>
<reference evidence="10 11" key="1">
    <citation type="submission" date="2023-09" db="EMBL/GenBank/DDBJ databases">
        <authorList>
            <person name="Rey-Velasco X."/>
        </authorList>
    </citation>
    <scope>NUCLEOTIDE SEQUENCE [LARGE SCALE GENOMIC DNA]</scope>
    <source>
        <strain evidence="10 11">F394</strain>
    </source>
</reference>
<keyword evidence="3 8" id="KW-0812">Transmembrane</keyword>
<feature type="transmembrane region" description="Helical" evidence="8">
    <location>
        <begin position="378"/>
        <end position="401"/>
    </location>
</feature>
<feature type="compositionally biased region" description="Basic and acidic residues" evidence="7">
    <location>
        <begin position="1"/>
        <end position="10"/>
    </location>
</feature>
<evidence type="ECO:0000256" key="8">
    <source>
        <dbReference type="SAM" id="Phobius"/>
    </source>
</evidence>
<evidence type="ECO:0000256" key="6">
    <source>
        <dbReference type="SAM" id="Coils"/>
    </source>
</evidence>
<sequence>MDPARERADIDLSVPGGDGDGPVPPRSVEAELLASNERTRERLWWAAAALYRRRWTITAVTALVAIAAVAITLQLPNQYRAETRVLLPDEGGGLVSAAISAVSPAAAALLGGGGGGFTRYMAILTSPSTLEDVVERFDLVAAYDLEDADFPQARTLAELYDRAEFEVSVEYDYLAVSVLDEDPERAAQMANFFVERLNERNIEFQSSSAGEYRRSLQARLEQSYADLDSTQAVLQALQERSGVVQPEAQASALFEALASAQAEAAGAEVQYQALLSQYGPENTDVRAAAAAVEAARQQVARLAGGAEAALPLPLRDLPRVQREYAQVLQEVTIQQAVIETVQPLYEQARLQEQRDADAVQVLDPATPPARKAEPRRSLLVIGATLSAFLVAVAVTLLLAALGRGGPSVLARLRAEA</sequence>
<dbReference type="Pfam" id="PF02706">
    <property type="entry name" value="Wzz"/>
    <property type="match status" value="1"/>
</dbReference>
<feature type="transmembrane region" description="Helical" evidence="8">
    <location>
        <begin position="55"/>
        <end position="73"/>
    </location>
</feature>
<dbReference type="RefSeq" id="WP_311665817.1">
    <property type="nucleotide sequence ID" value="NZ_JAVRHT010000057.1"/>
</dbReference>
<keyword evidence="5 8" id="KW-0472">Membrane</keyword>
<gene>
    <name evidence="10" type="ORF">RM540_15580</name>
</gene>
<dbReference type="Proteomes" id="UP001267426">
    <property type="component" value="Unassembled WGS sequence"/>
</dbReference>
<name>A0ABU3BV57_9BACT</name>
<dbReference type="EMBL" id="JAVRHT010000057">
    <property type="protein sequence ID" value="MDT0633176.1"/>
    <property type="molecule type" value="Genomic_DNA"/>
</dbReference>
<evidence type="ECO:0000256" key="2">
    <source>
        <dbReference type="ARBA" id="ARBA00022475"/>
    </source>
</evidence>
<protein>
    <submittedName>
        <fullName evidence="10">Wzz/FepE/Etk N-terminal domain-containing protein</fullName>
    </submittedName>
</protein>
<evidence type="ECO:0000256" key="1">
    <source>
        <dbReference type="ARBA" id="ARBA00004651"/>
    </source>
</evidence>
<dbReference type="InterPro" id="IPR050445">
    <property type="entry name" value="Bact_polysacc_biosynth/exp"/>
</dbReference>
<evidence type="ECO:0000256" key="7">
    <source>
        <dbReference type="SAM" id="MobiDB-lite"/>
    </source>
</evidence>
<feature type="transmembrane region" description="Helical" evidence="8">
    <location>
        <begin position="93"/>
        <end position="111"/>
    </location>
</feature>
<keyword evidence="2" id="KW-1003">Cell membrane</keyword>
<keyword evidence="11" id="KW-1185">Reference proteome</keyword>
<dbReference type="PANTHER" id="PTHR32309">
    <property type="entry name" value="TYROSINE-PROTEIN KINASE"/>
    <property type="match status" value="1"/>
</dbReference>
<evidence type="ECO:0000313" key="11">
    <source>
        <dbReference type="Proteomes" id="UP001267426"/>
    </source>
</evidence>
<comment type="subcellular location">
    <subcellularLocation>
        <location evidence="1">Cell membrane</location>
        <topology evidence="1">Multi-pass membrane protein</topology>
    </subcellularLocation>
</comment>
<dbReference type="PANTHER" id="PTHR32309:SF13">
    <property type="entry name" value="FERRIC ENTEROBACTIN TRANSPORT PROTEIN FEPE"/>
    <property type="match status" value="1"/>
</dbReference>
<proteinExistence type="predicted"/>
<accession>A0ABU3BV57</accession>
<evidence type="ECO:0000256" key="3">
    <source>
        <dbReference type="ARBA" id="ARBA00022692"/>
    </source>
</evidence>
<feature type="domain" description="Polysaccharide chain length determinant N-terminal" evidence="9">
    <location>
        <begin position="49"/>
        <end position="135"/>
    </location>
</feature>
<comment type="caution">
    <text evidence="10">The sequence shown here is derived from an EMBL/GenBank/DDBJ whole genome shotgun (WGS) entry which is preliminary data.</text>
</comment>
<evidence type="ECO:0000256" key="5">
    <source>
        <dbReference type="ARBA" id="ARBA00023136"/>
    </source>
</evidence>
<evidence type="ECO:0000259" key="9">
    <source>
        <dbReference type="Pfam" id="PF02706"/>
    </source>
</evidence>